<feature type="non-terminal residue" evidence="2">
    <location>
        <position position="1"/>
    </location>
</feature>
<evidence type="ECO:0000313" key="2">
    <source>
        <dbReference type="EMBL" id="CAG8824380.1"/>
    </source>
</evidence>
<sequence length="72" mass="8664">MQIYKNEIELLNEFKKYVNRKKIKNKQGKNNFKSKKQSKEKNTKKDKQEENNFKSEKSEKEIAVEIITLINS</sequence>
<accession>A0A9N9PIV9</accession>
<evidence type="ECO:0000313" key="3">
    <source>
        <dbReference type="Proteomes" id="UP000789759"/>
    </source>
</evidence>
<evidence type="ECO:0000256" key="1">
    <source>
        <dbReference type="SAM" id="MobiDB-lite"/>
    </source>
</evidence>
<comment type="caution">
    <text evidence="2">The sequence shown here is derived from an EMBL/GenBank/DDBJ whole genome shotgun (WGS) entry which is preliminary data.</text>
</comment>
<protein>
    <submittedName>
        <fullName evidence="2">17684_t:CDS:1</fullName>
    </submittedName>
</protein>
<gene>
    <name evidence="2" type="ORF">CPELLU_LOCUS19987</name>
</gene>
<dbReference type="Proteomes" id="UP000789759">
    <property type="component" value="Unassembled WGS sequence"/>
</dbReference>
<dbReference type="EMBL" id="CAJVQA010054252">
    <property type="protein sequence ID" value="CAG8824380.1"/>
    <property type="molecule type" value="Genomic_DNA"/>
</dbReference>
<organism evidence="2 3">
    <name type="scientific">Cetraspora pellucida</name>
    <dbReference type="NCBI Taxonomy" id="1433469"/>
    <lineage>
        <taxon>Eukaryota</taxon>
        <taxon>Fungi</taxon>
        <taxon>Fungi incertae sedis</taxon>
        <taxon>Mucoromycota</taxon>
        <taxon>Glomeromycotina</taxon>
        <taxon>Glomeromycetes</taxon>
        <taxon>Diversisporales</taxon>
        <taxon>Gigasporaceae</taxon>
        <taxon>Cetraspora</taxon>
    </lineage>
</organism>
<proteinExistence type="predicted"/>
<feature type="region of interest" description="Disordered" evidence="1">
    <location>
        <begin position="22"/>
        <end position="56"/>
    </location>
</feature>
<feature type="compositionally biased region" description="Basic residues" evidence="1">
    <location>
        <begin position="22"/>
        <end position="36"/>
    </location>
</feature>
<keyword evidence="3" id="KW-1185">Reference proteome</keyword>
<feature type="compositionally biased region" description="Basic and acidic residues" evidence="1">
    <location>
        <begin position="37"/>
        <end position="56"/>
    </location>
</feature>
<name>A0A9N9PIV9_9GLOM</name>
<reference evidence="2" key="1">
    <citation type="submission" date="2021-06" db="EMBL/GenBank/DDBJ databases">
        <authorList>
            <person name="Kallberg Y."/>
            <person name="Tangrot J."/>
            <person name="Rosling A."/>
        </authorList>
    </citation>
    <scope>NUCLEOTIDE SEQUENCE</scope>
    <source>
        <strain evidence="2">FL966</strain>
    </source>
</reference>
<dbReference type="AlphaFoldDB" id="A0A9N9PIV9"/>